<keyword evidence="7 9" id="KW-0720">Serine protease</keyword>
<dbReference type="CDD" id="cd07474">
    <property type="entry name" value="Peptidases_S8_subtilisin_Vpr-like"/>
    <property type="match status" value="1"/>
</dbReference>
<dbReference type="InterPro" id="IPR010259">
    <property type="entry name" value="S8pro/Inhibitor_I9"/>
</dbReference>
<dbReference type="PROSITE" id="PS00136">
    <property type="entry name" value="SUBTILASE_ASP"/>
    <property type="match status" value="1"/>
</dbReference>
<evidence type="ECO:0000256" key="3">
    <source>
        <dbReference type="ARBA" id="ARBA00022525"/>
    </source>
</evidence>
<evidence type="ECO:0000259" key="14">
    <source>
        <dbReference type="Pfam" id="PF05922"/>
    </source>
</evidence>
<organism evidence="15 16">
    <name type="scientific">Paenibacillus lutrae</name>
    <dbReference type="NCBI Taxonomy" id="2078573"/>
    <lineage>
        <taxon>Bacteria</taxon>
        <taxon>Bacillati</taxon>
        <taxon>Bacillota</taxon>
        <taxon>Bacilli</taxon>
        <taxon>Bacillales</taxon>
        <taxon>Paenibacillaceae</taxon>
        <taxon>Paenibacillus</taxon>
    </lineage>
</organism>
<feature type="signal peptide" evidence="11">
    <location>
        <begin position="1"/>
        <end position="26"/>
    </location>
</feature>
<evidence type="ECO:0000313" key="15">
    <source>
        <dbReference type="EMBL" id="MVP01314.1"/>
    </source>
</evidence>
<feature type="active site" description="Charge relay system" evidence="8 9">
    <location>
        <position position="643"/>
    </location>
</feature>
<proteinExistence type="inferred from homology"/>
<keyword evidence="6 9" id="KW-0378">Hydrolase</keyword>
<dbReference type="Pfam" id="PF05922">
    <property type="entry name" value="Inhibitor_I9"/>
    <property type="match status" value="1"/>
</dbReference>
<dbReference type="InterPro" id="IPR003137">
    <property type="entry name" value="PA_domain"/>
</dbReference>
<dbReference type="InterPro" id="IPR046450">
    <property type="entry name" value="PA_dom_sf"/>
</dbReference>
<evidence type="ECO:0000313" key="16">
    <source>
        <dbReference type="Proteomes" id="UP000490800"/>
    </source>
</evidence>
<evidence type="ECO:0000256" key="5">
    <source>
        <dbReference type="ARBA" id="ARBA00022729"/>
    </source>
</evidence>
<dbReference type="Pfam" id="PF00082">
    <property type="entry name" value="Peptidase_S8"/>
    <property type="match status" value="1"/>
</dbReference>
<evidence type="ECO:0000256" key="8">
    <source>
        <dbReference type="PIRSR" id="PIRSR615500-1"/>
    </source>
</evidence>
<dbReference type="GO" id="GO:0004252">
    <property type="term" value="F:serine-type endopeptidase activity"/>
    <property type="evidence" value="ECO:0007669"/>
    <property type="project" value="UniProtKB-UniRule"/>
</dbReference>
<evidence type="ECO:0000256" key="1">
    <source>
        <dbReference type="ARBA" id="ARBA00011073"/>
    </source>
</evidence>
<evidence type="ECO:0000256" key="11">
    <source>
        <dbReference type="SAM" id="SignalP"/>
    </source>
</evidence>
<dbReference type="PROSITE" id="PS51892">
    <property type="entry name" value="SUBTILASE"/>
    <property type="match status" value="1"/>
</dbReference>
<dbReference type="InterPro" id="IPR023828">
    <property type="entry name" value="Peptidase_S8_Ser-AS"/>
</dbReference>
<keyword evidence="3" id="KW-0964">Secreted</keyword>
<dbReference type="EMBL" id="RHLK01000011">
    <property type="protein sequence ID" value="MVP01314.1"/>
    <property type="molecule type" value="Genomic_DNA"/>
</dbReference>
<dbReference type="Pfam" id="PF02225">
    <property type="entry name" value="PA"/>
    <property type="match status" value="1"/>
</dbReference>
<comment type="similarity">
    <text evidence="1 9 10">Belongs to the peptidase S8 family.</text>
</comment>
<name>A0A7X3K0J5_9BACL</name>
<dbReference type="Gene3D" id="3.40.50.200">
    <property type="entry name" value="Peptidase S8/S53 domain"/>
    <property type="match status" value="2"/>
</dbReference>
<keyword evidence="5 11" id="KW-0732">Signal</keyword>
<sequence>MNNHRLIKQLSVVSLAFTFIAGTSLAQVQTAQAAQSNGFKLNTPGADTKALPDQAAGYISPKINTTSTESVRVIVQLKGQPAAVGKYAAKTGNSSLAAEANETSVNQEQTTLLNSARSSGIAMTVNYQYNTVLNGLEITVPANKIPELAKLPGVKSIHHSANYYPIPVGKPAGLDANSPTYDSNPLKQIGADAAWAKGLTGKGLKVGVIDTGVDYLHPDLKDAYKGGYDSFEKDNDPYEEPPLTPEEDPYRTGFEGTSHGTHVSGTIVGRAANKTSDIVQKGVAYEADLYVYKVLGRNTETGSASGSSAQVIDGIERAVKDGMNVINLSLGSDSEKDSNSPDVVAINNAVLGGVVTVIANGNAADKGPYYYSLGSPATSPLAISVGAVTSTTNQYKATVTEAASAAATAAASASASISAAQNQAATVTAAAYAPYDLNVMAWETGKENFAALLGTGAQDVVYVDLGQNEDYDGKDVAGKVVLISRGGIAFIDKITTAKSKGAKAAIIFNGNTERSNPNAADLSPSVIGRDGHIGSAAFLGDGFEYIPTFDMKGTEGRALARKALAAPGSALKLAFGPEYPYTETPGDTMATFSSRGPNVDADLGIKPDITAPGVSVLSTWPAYGKFKPGASYDRAYSRNSGTSMAAPHVAGLALLLKQQHPAWTPADIRAGLANTSDKIRDLNGTLYDVYSQGAGRANLANAIQTTALLETVEPITILDKYWNPQPVTNYGSSASFGVVAPGSNAQKELQFKNTSKQSQTYSAKVVLHSSVTSDPNAPTPTPDVNNLTTELLGLSSGGKITAAAGAEKSFFLSVTPKANAVKGVYEGEVVLEKTGQPTLHLPFAVHVGAEKPENGFGLQELELTETVIYPENDEDGPTTSDLSFRLTAKNINSLSLWLFGLDDKLIGRIDQIAQRNSAGEYKPIEPGVYSFEGIDGSYVDGEADENGELIVKTLGSGTYKLAVLAEKLDKYGNNPEQIAYTAYTSLRIANLESDKVAQAKDKFKTEIVNTKKLNQPVLKLPKTDGILYKVTNSNNKAYIDNKGILKLVPAKGIVNVELTVTISSVKNPEIKTTVKVPVVLSKSKVPDRKTTDELVPVE</sequence>
<dbReference type="InterPro" id="IPR022398">
    <property type="entry name" value="Peptidase_S8_His-AS"/>
</dbReference>
<dbReference type="AlphaFoldDB" id="A0A7X3K0J5"/>
<feature type="domain" description="PA" evidence="13">
    <location>
        <begin position="461"/>
        <end position="516"/>
    </location>
</feature>
<dbReference type="SUPFAM" id="SSF52743">
    <property type="entry name" value="Subtilisin-like"/>
    <property type="match status" value="1"/>
</dbReference>
<feature type="active site" description="Charge relay system" evidence="8 9">
    <location>
        <position position="210"/>
    </location>
</feature>
<dbReference type="PRINTS" id="PR00723">
    <property type="entry name" value="SUBTILISIN"/>
</dbReference>
<feature type="domain" description="Inhibitor I9" evidence="14">
    <location>
        <begin position="73"/>
        <end position="163"/>
    </location>
</feature>
<dbReference type="Proteomes" id="UP000490800">
    <property type="component" value="Unassembled WGS sequence"/>
</dbReference>
<accession>A0A7X3K0J5</accession>
<dbReference type="GO" id="GO:0006508">
    <property type="term" value="P:proteolysis"/>
    <property type="evidence" value="ECO:0007669"/>
    <property type="project" value="UniProtKB-KW"/>
</dbReference>
<dbReference type="InterPro" id="IPR034213">
    <property type="entry name" value="S8_Vpr-like"/>
</dbReference>
<dbReference type="InterPro" id="IPR036852">
    <property type="entry name" value="Peptidase_S8/S53_dom_sf"/>
</dbReference>
<dbReference type="OrthoDB" id="9798386at2"/>
<feature type="domain" description="Peptidase S8/S53" evidence="12">
    <location>
        <begin position="201"/>
        <end position="679"/>
    </location>
</feature>
<evidence type="ECO:0000256" key="4">
    <source>
        <dbReference type="ARBA" id="ARBA00022670"/>
    </source>
</evidence>
<evidence type="ECO:0000256" key="7">
    <source>
        <dbReference type="ARBA" id="ARBA00022825"/>
    </source>
</evidence>
<dbReference type="InterPro" id="IPR000209">
    <property type="entry name" value="Peptidase_S8/S53_dom"/>
</dbReference>
<keyword evidence="16" id="KW-1185">Reference proteome</keyword>
<evidence type="ECO:0000256" key="2">
    <source>
        <dbReference type="ARBA" id="ARBA00022512"/>
    </source>
</evidence>
<dbReference type="InterPro" id="IPR050131">
    <property type="entry name" value="Peptidase_S8_subtilisin-like"/>
</dbReference>
<gene>
    <name evidence="15" type="ORF">EDM21_17600</name>
</gene>
<keyword evidence="2" id="KW-0134">Cell wall</keyword>
<feature type="chain" id="PRO_5039017735" evidence="11">
    <location>
        <begin position="27"/>
        <end position="1098"/>
    </location>
</feature>
<keyword evidence="4 9" id="KW-0645">Protease</keyword>
<feature type="active site" description="Charge relay system" evidence="8 9">
    <location>
        <position position="259"/>
    </location>
</feature>
<dbReference type="Gene3D" id="3.50.30.30">
    <property type="match status" value="1"/>
</dbReference>
<dbReference type="PANTHER" id="PTHR43806:SF65">
    <property type="entry name" value="SERINE PROTEASE APRX"/>
    <property type="match status" value="1"/>
</dbReference>
<evidence type="ECO:0000256" key="6">
    <source>
        <dbReference type="ARBA" id="ARBA00022801"/>
    </source>
</evidence>
<dbReference type="RefSeq" id="WP_157337593.1">
    <property type="nucleotide sequence ID" value="NZ_RHLK01000011.1"/>
</dbReference>
<evidence type="ECO:0000259" key="12">
    <source>
        <dbReference type="Pfam" id="PF00082"/>
    </source>
</evidence>
<dbReference type="InterPro" id="IPR015500">
    <property type="entry name" value="Peptidase_S8_subtilisin-rel"/>
</dbReference>
<evidence type="ECO:0000259" key="13">
    <source>
        <dbReference type="Pfam" id="PF02225"/>
    </source>
</evidence>
<dbReference type="SUPFAM" id="SSF52025">
    <property type="entry name" value="PA domain"/>
    <property type="match status" value="1"/>
</dbReference>
<evidence type="ECO:0000256" key="9">
    <source>
        <dbReference type="PROSITE-ProRule" id="PRU01240"/>
    </source>
</evidence>
<dbReference type="PROSITE" id="PS00138">
    <property type="entry name" value="SUBTILASE_SER"/>
    <property type="match status" value="1"/>
</dbReference>
<evidence type="ECO:0000256" key="10">
    <source>
        <dbReference type="RuleBase" id="RU003355"/>
    </source>
</evidence>
<comment type="caution">
    <text evidence="15">The sequence shown here is derived from an EMBL/GenBank/DDBJ whole genome shotgun (WGS) entry which is preliminary data.</text>
</comment>
<dbReference type="PROSITE" id="PS00137">
    <property type="entry name" value="SUBTILASE_HIS"/>
    <property type="match status" value="1"/>
</dbReference>
<dbReference type="PANTHER" id="PTHR43806">
    <property type="entry name" value="PEPTIDASE S8"/>
    <property type="match status" value="1"/>
</dbReference>
<dbReference type="InterPro" id="IPR023827">
    <property type="entry name" value="Peptidase_S8_Asp-AS"/>
</dbReference>
<protein>
    <submittedName>
        <fullName evidence="15">S8 family serine peptidase</fullName>
    </submittedName>
</protein>
<reference evidence="15 16" key="1">
    <citation type="journal article" date="2019" name="Microorganisms">
        <title>Paenibacillus lutrae sp. nov., A Chitinolytic Species Isolated from A River Otter in Castril Natural Park, Granada, Spain.</title>
        <authorList>
            <person name="Rodriguez M."/>
            <person name="Reina J.C."/>
            <person name="Bejar V."/>
            <person name="Llamas I."/>
        </authorList>
    </citation>
    <scope>NUCLEOTIDE SEQUENCE [LARGE SCALE GENOMIC DNA]</scope>
    <source>
        <strain evidence="15 16">N10</strain>
    </source>
</reference>